<dbReference type="InterPro" id="IPR058240">
    <property type="entry name" value="rSAM_sf"/>
</dbReference>
<keyword evidence="3" id="KW-0408">Iron</keyword>
<evidence type="ECO:0000256" key="3">
    <source>
        <dbReference type="ARBA" id="ARBA00023004"/>
    </source>
</evidence>
<dbReference type="SUPFAM" id="SSF102114">
    <property type="entry name" value="Radical SAM enzymes"/>
    <property type="match status" value="1"/>
</dbReference>
<keyword evidence="1" id="KW-0949">S-adenosyl-L-methionine</keyword>
<evidence type="ECO:0000313" key="7">
    <source>
        <dbReference type="Proteomes" id="UP000298860"/>
    </source>
</evidence>
<dbReference type="AlphaFoldDB" id="A0A4D4J7P2"/>
<evidence type="ECO:0000256" key="2">
    <source>
        <dbReference type="ARBA" id="ARBA00022723"/>
    </source>
</evidence>
<dbReference type="GO" id="GO:0016491">
    <property type="term" value="F:oxidoreductase activity"/>
    <property type="evidence" value="ECO:0007669"/>
    <property type="project" value="InterPro"/>
</dbReference>
<dbReference type="PANTHER" id="PTHR43273:SF8">
    <property type="entry name" value="RADICAL SAM DOMAIN PROTEIN"/>
    <property type="match status" value="1"/>
</dbReference>
<organism evidence="6 7">
    <name type="scientific">Gandjariella thermophila</name>
    <dbReference type="NCBI Taxonomy" id="1931992"/>
    <lineage>
        <taxon>Bacteria</taxon>
        <taxon>Bacillati</taxon>
        <taxon>Actinomycetota</taxon>
        <taxon>Actinomycetes</taxon>
        <taxon>Pseudonocardiales</taxon>
        <taxon>Pseudonocardiaceae</taxon>
        <taxon>Gandjariella</taxon>
    </lineage>
</organism>
<dbReference type="SFLD" id="SFLDG01072">
    <property type="entry name" value="dehydrogenase_like"/>
    <property type="match status" value="1"/>
</dbReference>
<comment type="caution">
    <text evidence="6">The sequence shown here is derived from an EMBL/GenBank/DDBJ whole genome shotgun (WGS) entry which is preliminary data.</text>
</comment>
<dbReference type="InterPro" id="IPR026335">
    <property type="entry name" value="rSAM_SPASM_FxsB"/>
</dbReference>
<dbReference type="PANTHER" id="PTHR43273">
    <property type="entry name" value="ANAEROBIC SULFATASE-MATURATING ENZYME HOMOLOG ASLB-RELATED"/>
    <property type="match status" value="1"/>
</dbReference>
<accession>A0A4D4J7P2</accession>
<evidence type="ECO:0000259" key="5">
    <source>
        <dbReference type="PROSITE" id="PS51918"/>
    </source>
</evidence>
<dbReference type="NCBIfam" id="TIGR04269">
    <property type="entry name" value="SAM_SPASM_FxsB"/>
    <property type="match status" value="1"/>
</dbReference>
<name>A0A4D4J7P2_9PSEU</name>
<dbReference type="Pfam" id="PF04055">
    <property type="entry name" value="Radical_SAM"/>
    <property type="match status" value="1"/>
</dbReference>
<reference evidence="7" key="1">
    <citation type="submission" date="2019-04" db="EMBL/GenBank/DDBJ databases">
        <title>Draft genome sequence of Pseudonocardiaceae bacterium SL3-2-4.</title>
        <authorList>
            <person name="Ningsih F."/>
            <person name="Yokota A."/>
            <person name="Sakai Y."/>
            <person name="Nanatani K."/>
            <person name="Yabe S."/>
            <person name="Oetari A."/>
            <person name="Sjamsuridzal W."/>
        </authorList>
    </citation>
    <scope>NUCLEOTIDE SEQUENCE [LARGE SCALE GENOMIC DNA]</scope>
    <source>
        <strain evidence="7">SL3-2-4</strain>
    </source>
</reference>
<evidence type="ECO:0000313" key="6">
    <source>
        <dbReference type="EMBL" id="GDY29883.1"/>
    </source>
</evidence>
<keyword evidence="2" id="KW-0479">Metal-binding</keyword>
<evidence type="ECO:0000256" key="4">
    <source>
        <dbReference type="ARBA" id="ARBA00023014"/>
    </source>
</evidence>
<keyword evidence="4" id="KW-0411">Iron-sulfur</keyword>
<dbReference type="InterPro" id="IPR023867">
    <property type="entry name" value="Sulphatase_maturase_rSAM"/>
</dbReference>
<dbReference type="EMBL" id="BJFL01000005">
    <property type="protein sequence ID" value="GDY29883.1"/>
    <property type="molecule type" value="Genomic_DNA"/>
</dbReference>
<dbReference type="CDD" id="cd01335">
    <property type="entry name" value="Radical_SAM"/>
    <property type="match status" value="1"/>
</dbReference>
<dbReference type="GO" id="GO:0051536">
    <property type="term" value="F:iron-sulfur cluster binding"/>
    <property type="evidence" value="ECO:0007669"/>
    <property type="project" value="UniProtKB-KW"/>
</dbReference>
<sequence length="413" mass="44847">MSLLPPVTGSETVEWPAALDVDGLRAHGWSPIPFRQFVLKMHGRCNLACDYCYLYRMADQSWRSRPPLMSAETLRHTARRIAEHAHAHGLSRLHLVLHGGEPLLAGTSRLAAAVTEVRRAVGPGAAVAASVQTNGSCLDRAALDTFARLGIRVGVSLDGGRAATDRHRRYASGRSSHPDVARALRLLGRPPYRDLFAGLLCTIDVANDPVGTYEALLEFAPPAVDFLLPHGNWTAPPPDRPADPAVTPYADWLIAVFDRWYAAPRRETGVRLFDEILNLLLGGTSRVESVGLSPVSLIVVETDGTIEQVDSLRSAYPGASGTTLNVVDHSFDTALDHPSIVARQLGAAALSETCRRCAIRDVCGGGHYAHRYRAGSGFRNPTVYCPDLFRLIGHVRARVRADLRRLSREAVGA</sequence>
<dbReference type="SFLD" id="SFLDG01386">
    <property type="entry name" value="main_SPASM_domain-containing"/>
    <property type="match status" value="1"/>
</dbReference>
<dbReference type="Proteomes" id="UP000298860">
    <property type="component" value="Unassembled WGS sequence"/>
</dbReference>
<evidence type="ECO:0000256" key="1">
    <source>
        <dbReference type="ARBA" id="ARBA00022691"/>
    </source>
</evidence>
<dbReference type="Gene3D" id="3.20.20.70">
    <property type="entry name" value="Aldolase class I"/>
    <property type="match status" value="1"/>
</dbReference>
<dbReference type="PROSITE" id="PS51918">
    <property type="entry name" value="RADICAL_SAM"/>
    <property type="match status" value="1"/>
</dbReference>
<feature type="domain" description="Radical SAM core" evidence="5">
    <location>
        <begin position="30"/>
        <end position="271"/>
    </location>
</feature>
<dbReference type="SFLD" id="SFLDG01067">
    <property type="entry name" value="SPASM/twitch_domain_containing"/>
    <property type="match status" value="1"/>
</dbReference>
<gene>
    <name evidence="6" type="ORF">GTS_15160</name>
</gene>
<keyword evidence="7" id="KW-1185">Reference proteome</keyword>
<protein>
    <recommendedName>
        <fullName evidence="5">Radical SAM core domain-containing protein</fullName>
    </recommendedName>
</protein>
<dbReference type="InterPro" id="IPR013785">
    <property type="entry name" value="Aldolase_TIM"/>
</dbReference>
<proteinExistence type="predicted"/>
<dbReference type="InterPro" id="IPR007197">
    <property type="entry name" value="rSAM"/>
</dbReference>
<dbReference type="RefSeq" id="WP_225978180.1">
    <property type="nucleotide sequence ID" value="NZ_BJFL01000005.1"/>
</dbReference>
<dbReference type="GO" id="GO:0046872">
    <property type="term" value="F:metal ion binding"/>
    <property type="evidence" value="ECO:0007669"/>
    <property type="project" value="UniProtKB-KW"/>
</dbReference>
<dbReference type="SFLD" id="SFLDS00029">
    <property type="entry name" value="Radical_SAM"/>
    <property type="match status" value="1"/>
</dbReference>